<dbReference type="AlphaFoldDB" id="A0AAD7NDQ2"/>
<dbReference type="InterPro" id="IPR036047">
    <property type="entry name" value="F-box-like_dom_sf"/>
</dbReference>
<protein>
    <recommendedName>
        <fullName evidence="2">F-box domain-containing protein</fullName>
    </recommendedName>
</protein>
<evidence type="ECO:0000313" key="4">
    <source>
        <dbReference type="Proteomes" id="UP001215598"/>
    </source>
</evidence>
<dbReference type="Gene3D" id="1.20.1280.50">
    <property type="match status" value="1"/>
</dbReference>
<feature type="coiled-coil region" evidence="1">
    <location>
        <begin position="3"/>
        <end position="30"/>
    </location>
</feature>
<feature type="non-terminal residue" evidence="3">
    <location>
        <position position="85"/>
    </location>
</feature>
<keyword evidence="4" id="KW-1185">Reference proteome</keyword>
<name>A0AAD7NDQ2_9AGAR</name>
<evidence type="ECO:0000256" key="1">
    <source>
        <dbReference type="SAM" id="Coils"/>
    </source>
</evidence>
<feature type="domain" description="F-box" evidence="2">
    <location>
        <begin position="39"/>
        <end position="85"/>
    </location>
</feature>
<reference evidence="3" key="1">
    <citation type="submission" date="2023-03" db="EMBL/GenBank/DDBJ databases">
        <title>Massive genome expansion in bonnet fungi (Mycena s.s.) driven by repeated elements and novel gene families across ecological guilds.</title>
        <authorList>
            <consortium name="Lawrence Berkeley National Laboratory"/>
            <person name="Harder C.B."/>
            <person name="Miyauchi S."/>
            <person name="Viragh M."/>
            <person name="Kuo A."/>
            <person name="Thoen E."/>
            <person name="Andreopoulos B."/>
            <person name="Lu D."/>
            <person name="Skrede I."/>
            <person name="Drula E."/>
            <person name="Henrissat B."/>
            <person name="Morin E."/>
            <person name="Kohler A."/>
            <person name="Barry K."/>
            <person name="LaButti K."/>
            <person name="Morin E."/>
            <person name="Salamov A."/>
            <person name="Lipzen A."/>
            <person name="Mereny Z."/>
            <person name="Hegedus B."/>
            <person name="Baldrian P."/>
            <person name="Stursova M."/>
            <person name="Weitz H."/>
            <person name="Taylor A."/>
            <person name="Grigoriev I.V."/>
            <person name="Nagy L.G."/>
            <person name="Martin F."/>
            <person name="Kauserud H."/>
        </authorList>
    </citation>
    <scope>NUCLEOTIDE SEQUENCE</scope>
    <source>
        <strain evidence="3">CBHHK182m</strain>
    </source>
</reference>
<dbReference type="Pfam" id="PF12937">
    <property type="entry name" value="F-box-like"/>
    <property type="match status" value="1"/>
</dbReference>
<comment type="caution">
    <text evidence="3">The sequence shown here is derived from an EMBL/GenBank/DDBJ whole genome shotgun (WGS) entry which is preliminary data.</text>
</comment>
<dbReference type="Proteomes" id="UP001215598">
    <property type="component" value="Unassembled WGS sequence"/>
</dbReference>
<gene>
    <name evidence="3" type="ORF">B0H16DRAFT_1268144</name>
</gene>
<dbReference type="EMBL" id="JARKIB010000048">
    <property type="protein sequence ID" value="KAJ7755922.1"/>
    <property type="molecule type" value="Genomic_DNA"/>
</dbReference>
<keyword evidence="1" id="KW-0175">Coiled coil</keyword>
<evidence type="ECO:0000259" key="2">
    <source>
        <dbReference type="Pfam" id="PF12937"/>
    </source>
</evidence>
<dbReference type="InterPro" id="IPR001810">
    <property type="entry name" value="F-box_dom"/>
</dbReference>
<feature type="non-terminal residue" evidence="3">
    <location>
        <position position="1"/>
    </location>
</feature>
<sequence>KRLVELNTEIIQQKRVLRALQRDRASVEDELNATATFPILTLPVEITIEIFICDGEYLVSLQVPLSLASCCRLWRTIALATPSLW</sequence>
<evidence type="ECO:0000313" key="3">
    <source>
        <dbReference type="EMBL" id="KAJ7755922.1"/>
    </source>
</evidence>
<proteinExistence type="predicted"/>
<dbReference type="SUPFAM" id="SSF81383">
    <property type="entry name" value="F-box domain"/>
    <property type="match status" value="1"/>
</dbReference>
<organism evidence="3 4">
    <name type="scientific">Mycena metata</name>
    <dbReference type="NCBI Taxonomy" id="1033252"/>
    <lineage>
        <taxon>Eukaryota</taxon>
        <taxon>Fungi</taxon>
        <taxon>Dikarya</taxon>
        <taxon>Basidiomycota</taxon>
        <taxon>Agaricomycotina</taxon>
        <taxon>Agaricomycetes</taxon>
        <taxon>Agaricomycetidae</taxon>
        <taxon>Agaricales</taxon>
        <taxon>Marasmiineae</taxon>
        <taxon>Mycenaceae</taxon>
        <taxon>Mycena</taxon>
    </lineage>
</organism>
<accession>A0AAD7NDQ2</accession>